<comment type="caution">
    <text evidence="3">The sequence shown here is derived from an EMBL/GenBank/DDBJ whole genome shotgun (WGS) entry which is preliminary data.</text>
</comment>
<feature type="domain" description="3'-5' exonuclease" evidence="2">
    <location>
        <begin position="321"/>
        <end position="514"/>
    </location>
</feature>
<dbReference type="InterPro" id="IPR036397">
    <property type="entry name" value="RNaseH_sf"/>
</dbReference>
<sequence>MSRRLPTLQVRAATTSIGRPAARCCFHTIIMEDHTIAGSNSSSSSSNSGSGGAASAPATNTPTKMAPPLATAYQPSAAGSPSPFQSNGPAPMTPITPSNAHSLWHPRRGIIFAPSPMTPVSPSFTPFNTSPPLSRGFKTKTSSESSLDTPATSTDSPSDLMESPTARRTRPRKQFARRMDWAGLMNLTADGKEKEKVPVGFETFQDDLLADSISGGPLSDLKTLQDAVGTLAEEIDADTTAPFEEAEDEELEDPGIERVRTPEGIEIINWKGKPIVYTDEKDPYTPLVYQAGEEVLAAAVKAKGNFDMNHYINSEGAAPTIHYVTDVDEMEEVSKLFESDRAIGFDMEWFPNSFLKPTASDKDIRNCASVIQVANQERVAIFHLAKFPANTKKFLAPTLKKIVEDPDVLKLGVSIKGDMTRLSTLINVNPAGMLELAQFHSLIFAAEGNVPAPGKSLPASLTNLCKEHLQLPLHKGDVRTSNWSRELDDDQKLYAANDAYASFRIYDAIEGRRCALDPRPALPPLSVVNHEETIEAYHKKKASAAKNIGTPKKPSVIRVPKDAGPQLIQAYDWVKEYAKSKPDGVLATGAANLRCYALWHHQSLDVEDTAAACRDPPLGTAYVAQCILEAVLTEKLPYQPVRLLWVLRELSKEASGRFYPLKLEANIRIREHKEQREQTATAKLKTRGSREHTGWDMDGAKEVQPTTSKPRAPKESSGWDVNDAGSSQKRPRSRSSAKDTDGGPKILYHISSGDNEESPRSLVRSVTTDGKQPLLPLGTDGAADEEQKVQTSDREKPQRQLVRKTHGWGTHKSPGDSESDDGTDAPQMKRAWSSPPKAYYRRVSLGSTDSSPSATISFSASGELEDAMDRLTPGEAREVAEDSDGEDVKPLRESKSEPNLVPKRPVWIGVPSRRRRNDL</sequence>
<dbReference type="SMART" id="SM00474">
    <property type="entry name" value="35EXOc"/>
    <property type="match status" value="1"/>
</dbReference>
<feature type="compositionally biased region" description="Basic and acidic residues" evidence="1">
    <location>
        <begin position="688"/>
        <end position="701"/>
    </location>
</feature>
<feature type="region of interest" description="Disordered" evidence="1">
    <location>
        <begin position="673"/>
        <end position="919"/>
    </location>
</feature>
<evidence type="ECO:0000259" key="2">
    <source>
        <dbReference type="SMART" id="SM00474"/>
    </source>
</evidence>
<dbReference type="GO" id="GO:0006139">
    <property type="term" value="P:nucleobase-containing compound metabolic process"/>
    <property type="evidence" value="ECO:0007669"/>
    <property type="project" value="InterPro"/>
</dbReference>
<evidence type="ECO:0000313" key="4">
    <source>
        <dbReference type="Proteomes" id="UP001313282"/>
    </source>
</evidence>
<evidence type="ECO:0000256" key="1">
    <source>
        <dbReference type="SAM" id="MobiDB-lite"/>
    </source>
</evidence>
<dbReference type="InterPro" id="IPR052408">
    <property type="entry name" value="Exonuclease_MUT-7-like"/>
</dbReference>
<dbReference type="EMBL" id="JAVHNR010000001">
    <property type="protein sequence ID" value="KAK6357529.1"/>
    <property type="molecule type" value="Genomic_DNA"/>
</dbReference>
<protein>
    <recommendedName>
        <fullName evidence="2">3'-5' exonuclease domain-containing protein</fullName>
    </recommendedName>
</protein>
<feature type="compositionally biased region" description="Basic and acidic residues" evidence="1">
    <location>
        <begin position="785"/>
        <end position="798"/>
    </location>
</feature>
<dbReference type="CDD" id="cd06141">
    <property type="entry name" value="WRN_exo"/>
    <property type="match status" value="1"/>
</dbReference>
<feature type="compositionally biased region" description="Low complexity" evidence="1">
    <location>
        <begin position="847"/>
        <end position="861"/>
    </location>
</feature>
<feature type="region of interest" description="Disordered" evidence="1">
    <location>
        <begin position="122"/>
        <end position="173"/>
    </location>
</feature>
<reference evidence="3 4" key="1">
    <citation type="submission" date="2019-10" db="EMBL/GenBank/DDBJ databases">
        <authorList>
            <person name="Palmer J.M."/>
        </authorList>
    </citation>
    <scope>NUCLEOTIDE SEQUENCE [LARGE SCALE GENOMIC DNA]</scope>
    <source>
        <strain evidence="3 4">TWF718</strain>
    </source>
</reference>
<feature type="region of interest" description="Disordered" evidence="1">
    <location>
        <begin position="37"/>
        <end position="102"/>
    </location>
</feature>
<dbReference type="GO" id="GO:0008408">
    <property type="term" value="F:3'-5' exonuclease activity"/>
    <property type="evidence" value="ECO:0007669"/>
    <property type="project" value="InterPro"/>
</dbReference>
<dbReference type="AlphaFoldDB" id="A0AAN8NIG5"/>
<dbReference type="InterPro" id="IPR002562">
    <property type="entry name" value="3'-5'_exonuclease_dom"/>
</dbReference>
<accession>A0AAN8NIG5</accession>
<dbReference type="Pfam" id="PF01612">
    <property type="entry name" value="DNA_pol_A_exo1"/>
    <property type="match status" value="1"/>
</dbReference>
<feature type="compositionally biased region" description="Low complexity" evidence="1">
    <location>
        <begin position="122"/>
        <end position="132"/>
    </location>
</feature>
<dbReference type="PANTHER" id="PTHR47765:SF2">
    <property type="entry name" value="EXONUCLEASE MUT-7 HOMOLOG"/>
    <property type="match status" value="1"/>
</dbReference>
<feature type="compositionally biased region" description="Polar residues" evidence="1">
    <location>
        <begin position="73"/>
        <end position="88"/>
    </location>
</feature>
<dbReference type="GO" id="GO:0003676">
    <property type="term" value="F:nucleic acid binding"/>
    <property type="evidence" value="ECO:0007669"/>
    <property type="project" value="InterPro"/>
</dbReference>
<dbReference type="Gene3D" id="3.30.420.10">
    <property type="entry name" value="Ribonuclease H-like superfamily/Ribonuclease H"/>
    <property type="match status" value="1"/>
</dbReference>
<dbReference type="InterPro" id="IPR012337">
    <property type="entry name" value="RNaseH-like_sf"/>
</dbReference>
<dbReference type="PANTHER" id="PTHR47765">
    <property type="entry name" value="3'-5' EXONUCLEASE DOMAIN-CONTAINING PROTEIN"/>
    <property type="match status" value="1"/>
</dbReference>
<feature type="compositionally biased region" description="Low complexity" evidence="1">
    <location>
        <begin position="37"/>
        <end position="56"/>
    </location>
</feature>
<dbReference type="Proteomes" id="UP001313282">
    <property type="component" value="Unassembled WGS sequence"/>
</dbReference>
<name>A0AAN8NIG5_9PEZI</name>
<dbReference type="SUPFAM" id="SSF53098">
    <property type="entry name" value="Ribonuclease H-like"/>
    <property type="match status" value="1"/>
</dbReference>
<organism evidence="3 4">
    <name type="scientific">Orbilia javanica</name>
    <dbReference type="NCBI Taxonomy" id="47235"/>
    <lineage>
        <taxon>Eukaryota</taxon>
        <taxon>Fungi</taxon>
        <taxon>Dikarya</taxon>
        <taxon>Ascomycota</taxon>
        <taxon>Pezizomycotina</taxon>
        <taxon>Orbiliomycetes</taxon>
        <taxon>Orbiliales</taxon>
        <taxon>Orbiliaceae</taxon>
        <taxon>Orbilia</taxon>
    </lineage>
</organism>
<evidence type="ECO:0000313" key="3">
    <source>
        <dbReference type="EMBL" id="KAK6357529.1"/>
    </source>
</evidence>
<keyword evidence="4" id="KW-1185">Reference proteome</keyword>
<proteinExistence type="predicted"/>
<gene>
    <name evidence="3" type="ORF">TWF718_001838</name>
</gene>
<feature type="compositionally biased region" description="Basic and acidic residues" evidence="1">
    <location>
        <begin position="875"/>
        <end position="896"/>
    </location>
</feature>
<feature type="compositionally biased region" description="Polar residues" evidence="1">
    <location>
        <begin position="139"/>
        <end position="157"/>
    </location>
</feature>